<dbReference type="GO" id="GO:0051087">
    <property type="term" value="F:protein-folding chaperone binding"/>
    <property type="evidence" value="ECO:0007669"/>
    <property type="project" value="InterPro"/>
</dbReference>
<dbReference type="Gene3D" id="1.20.58.890">
    <property type="match status" value="1"/>
</dbReference>
<feature type="coiled-coil region" evidence="1">
    <location>
        <begin position="5"/>
        <end position="39"/>
    </location>
</feature>
<accession>A0AAV7Y0U4</accession>
<comment type="caution">
    <text evidence="2">The sequence shown here is derived from an EMBL/GenBank/DDBJ whole genome shotgun (WGS) entry which is preliminary data.</text>
</comment>
<sequence>MEIAVDLVTDLAEKLRSDAKRLEDEKGNIRRSIETLEEMIKSGNASSLTEAQRADAVCNLQRAFRLSDTVQVSVNPMERDDHQIKANCQVNHLLDTLEKEVKRNPNGSKLRVLSYMNACCSNQISGVGPDQVFAAVIVGCTLDDQKIAKRRIERLMEVVGGI</sequence>
<evidence type="ECO:0000313" key="3">
    <source>
        <dbReference type="Proteomes" id="UP001075354"/>
    </source>
</evidence>
<evidence type="ECO:0000256" key="1">
    <source>
        <dbReference type="SAM" id="Coils"/>
    </source>
</evidence>
<name>A0AAV7Y0U4_9NEOP</name>
<dbReference type="GO" id="GO:0000774">
    <property type="term" value="F:adenyl-nucleotide exchange factor activity"/>
    <property type="evidence" value="ECO:0007669"/>
    <property type="project" value="InterPro"/>
</dbReference>
<dbReference type="GO" id="GO:0050821">
    <property type="term" value="P:protein stabilization"/>
    <property type="evidence" value="ECO:0007669"/>
    <property type="project" value="TreeGrafter"/>
</dbReference>
<proteinExistence type="predicted"/>
<dbReference type="PANTHER" id="PTHR12334:SF6">
    <property type="entry name" value="BAG FAMILY MOLECULAR CHAPERONE REGULATOR 2"/>
    <property type="match status" value="1"/>
</dbReference>
<gene>
    <name evidence="2" type="ORF">ONE63_000402</name>
</gene>
<dbReference type="Proteomes" id="UP001075354">
    <property type="component" value="Chromosome 1"/>
</dbReference>
<organism evidence="2 3">
    <name type="scientific">Megalurothrips usitatus</name>
    <name type="common">bean blossom thrips</name>
    <dbReference type="NCBI Taxonomy" id="439358"/>
    <lineage>
        <taxon>Eukaryota</taxon>
        <taxon>Metazoa</taxon>
        <taxon>Ecdysozoa</taxon>
        <taxon>Arthropoda</taxon>
        <taxon>Hexapoda</taxon>
        <taxon>Insecta</taxon>
        <taxon>Pterygota</taxon>
        <taxon>Neoptera</taxon>
        <taxon>Paraneoptera</taxon>
        <taxon>Thysanoptera</taxon>
        <taxon>Terebrantia</taxon>
        <taxon>Thripoidea</taxon>
        <taxon>Thripidae</taxon>
        <taxon>Megalurothrips</taxon>
    </lineage>
</organism>
<evidence type="ECO:0008006" key="4">
    <source>
        <dbReference type="Google" id="ProtNLM"/>
    </source>
</evidence>
<dbReference type="AlphaFoldDB" id="A0AAV7Y0U4"/>
<dbReference type="EMBL" id="JAPTSV010000001">
    <property type="protein sequence ID" value="KAJ1531739.1"/>
    <property type="molecule type" value="Genomic_DNA"/>
</dbReference>
<dbReference type="InterPro" id="IPR037689">
    <property type="entry name" value="BAG2"/>
</dbReference>
<dbReference type="PANTHER" id="PTHR12334">
    <property type="entry name" value="BAG FAMILY MOLECULAR CHAPERONE REGULATOR 2"/>
    <property type="match status" value="1"/>
</dbReference>
<protein>
    <recommendedName>
        <fullName evidence="4">BAG family molecular chaperone regulator 2</fullName>
    </recommendedName>
</protein>
<keyword evidence="3" id="KW-1185">Reference proteome</keyword>
<keyword evidence="1" id="KW-0175">Coiled coil</keyword>
<evidence type="ECO:0000313" key="2">
    <source>
        <dbReference type="EMBL" id="KAJ1531739.1"/>
    </source>
</evidence>
<reference evidence="2" key="1">
    <citation type="submission" date="2022-12" db="EMBL/GenBank/DDBJ databases">
        <title>Chromosome-level genome assembly of the bean flower thrips Megalurothrips usitatus.</title>
        <authorList>
            <person name="Ma L."/>
            <person name="Liu Q."/>
            <person name="Li H."/>
            <person name="Cai W."/>
        </authorList>
    </citation>
    <scope>NUCLEOTIDE SEQUENCE</scope>
    <source>
        <strain evidence="2">Cailab_2022a</strain>
    </source>
</reference>